<accession>A0AAX4PAV5</accession>
<name>A0AAX4PAV5_9CHLO</name>
<organism evidence="1 2">
    <name type="scientific">Chloropicon roscoffensis</name>
    <dbReference type="NCBI Taxonomy" id="1461544"/>
    <lineage>
        <taxon>Eukaryota</taxon>
        <taxon>Viridiplantae</taxon>
        <taxon>Chlorophyta</taxon>
        <taxon>Chloropicophyceae</taxon>
        <taxon>Chloropicales</taxon>
        <taxon>Chloropicaceae</taxon>
        <taxon>Chloropicon</taxon>
    </lineage>
</organism>
<evidence type="ECO:0000313" key="2">
    <source>
        <dbReference type="Proteomes" id="UP001472866"/>
    </source>
</evidence>
<proteinExistence type="predicted"/>
<evidence type="ECO:0000313" key="1">
    <source>
        <dbReference type="EMBL" id="WZN63342.1"/>
    </source>
</evidence>
<protein>
    <submittedName>
        <fullName evidence="1">Uncharacterized protein</fullName>
    </submittedName>
</protein>
<dbReference type="AlphaFoldDB" id="A0AAX4PAV5"/>
<reference evidence="1 2" key="1">
    <citation type="submission" date="2024-03" db="EMBL/GenBank/DDBJ databases">
        <title>Complete genome sequence of the green alga Chloropicon roscoffensis RCC1871.</title>
        <authorList>
            <person name="Lemieux C."/>
            <person name="Pombert J.-F."/>
            <person name="Otis C."/>
            <person name="Turmel M."/>
        </authorList>
    </citation>
    <scope>NUCLEOTIDE SEQUENCE [LARGE SCALE GENOMIC DNA]</scope>
    <source>
        <strain evidence="1 2">RCC1871</strain>
    </source>
</reference>
<sequence>MDPAGSVEIGGRPCHVSSYVSRAMWICVVPPGAGKMLPVMATNYGHTSLYPSIFEAQFFEYQAPKITRVSPRIFYVHDDFHNDPSNGISFDIHGINLGPPGTARTVTVAGAGCTIQGSGDHELLRCHVSPFEEGWNEYFLNDGVHAVVISIGGVGLDDYNSSPTFPKVCRATNENSASCRCPPGTEYNMDGGDFDTSECRPCNANHYSGKEVSFFLLLVSC</sequence>
<keyword evidence="2" id="KW-1185">Reference proteome</keyword>
<gene>
    <name evidence="1" type="ORF">HKI87_07g48900</name>
</gene>
<dbReference type="EMBL" id="CP151507">
    <property type="protein sequence ID" value="WZN63342.1"/>
    <property type="molecule type" value="Genomic_DNA"/>
</dbReference>
<dbReference type="Proteomes" id="UP001472866">
    <property type="component" value="Chromosome 07"/>
</dbReference>